<dbReference type="EMBL" id="OB691790">
    <property type="protein sequence ID" value="CAD7237768.1"/>
    <property type="molecule type" value="Genomic_DNA"/>
</dbReference>
<dbReference type="InterPro" id="IPR037813">
    <property type="entry name" value="TAF2"/>
</dbReference>
<dbReference type="PANTHER" id="PTHR15137">
    <property type="entry name" value="TRANSCRIPTION INITIATION FACTOR TFIID"/>
    <property type="match status" value="1"/>
</dbReference>
<dbReference type="PANTHER" id="PTHR15137:SF9">
    <property type="entry name" value="TRANSCRIPTION INITIATION FACTOR TFIID SUBUNIT 2"/>
    <property type="match status" value="1"/>
</dbReference>
<organism evidence="1">
    <name type="scientific">Cyprideis torosa</name>
    <dbReference type="NCBI Taxonomy" id="163714"/>
    <lineage>
        <taxon>Eukaryota</taxon>
        <taxon>Metazoa</taxon>
        <taxon>Ecdysozoa</taxon>
        <taxon>Arthropoda</taxon>
        <taxon>Crustacea</taxon>
        <taxon>Oligostraca</taxon>
        <taxon>Ostracoda</taxon>
        <taxon>Podocopa</taxon>
        <taxon>Podocopida</taxon>
        <taxon>Cytherocopina</taxon>
        <taxon>Cytheroidea</taxon>
        <taxon>Cytherideidae</taxon>
        <taxon>Cyprideis</taxon>
    </lineage>
</organism>
<feature type="non-terminal residue" evidence="1">
    <location>
        <position position="1"/>
    </location>
</feature>
<name>A0A7R8X0P5_9CRUS</name>
<sequence length="159" mass="17853">MKIGDREHPEDKSLQSFSLRHLKAARLVDADGLRGEVMVPLPPSLTAEMHPGHSIRVEVEFSLENPRGGIQFVLPEGEGSLEERACHIFTQESSRLWFPCLDAYSEPCTWKLEFTVDESMTAVSCGELLETTFTPDLRRKTFHYHLEAPTAAPNIGFAI</sequence>
<dbReference type="AlphaFoldDB" id="A0A7R8X0P5"/>
<dbReference type="SUPFAM" id="SSF63737">
    <property type="entry name" value="Leukotriene A4 hydrolase N-terminal domain"/>
    <property type="match status" value="1"/>
</dbReference>
<dbReference type="OrthoDB" id="6371236at2759"/>
<protein>
    <submittedName>
        <fullName evidence="1">Uncharacterized protein</fullName>
    </submittedName>
</protein>
<dbReference type="GO" id="GO:0003682">
    <property type="term" value="F:chromatin binding"/>
    <property type="evidence" value="ECO:0007669"/>
    <property type="project" value="TreeGrafter"/>
</dbReference>
<gene>
    <name evidence="1" type="ORF">CTOB1V02_LOCUS15583</name>
</gene>
<accession>A0A7R8X0P5</accession>
<dbReference type="GO" id="GO:0006367">
    <property type="term" value="P:transcription initiation at RNA polymerase II promoter"/>
    <property type="evidence" value="ECO:0007669"/>
    <property type="project" value="TreeGrafter"/>
</dbReference>
<dbReference type="GO" id="GO:0016251">
    <property type="term" value="F:RNA polymerase II general transcription initiation factor activity"/>
    <property type="evidence" value="ECO:0007669"/>
    <property type="project" value="TreeGrafter"/>
</dbReference>
<dbReference type="Gene3D" id="2.60.40.1730">
    <property type="entry name" value="tricorn interacting facor f3 domain"/>
    <property type="match status" value="1"/>
</dbReference>
<reference evidence="1" key="1">
    <citation type="submission" date="2020-11" db="EMBL/GenBank/DDBJ databases">
        <authorList>
            <person name="Tran Van P."/>
        </authorList>
    </citation>
    <scope>NUCLEOTIDE SEQUENCE</scope>
</reference>
<dbReference type="GO" id="GO:0005669">
    <property type="term" value="C:transcription factor TFIID complex"/>
    <property type="evidence" value="ECO:0007669"/>
    <property type="project" value="InterPro"/>
</dbReference>
<dbReference type="GO" id="GO:0000976">
    <property type="term" value="F:transcription cis-regulatory region binding"/>
    <property type="evidence" value="ECO:0007669"/>
    <property type="project" value="TreeGrafter"/>
</dbReference>
<proteinExistence type="predicted"/>
<evidence type="ECO:0000313" key="1">
    <source>
        <dbReference type="EMBL" id="CAD7237768.1"/>
    </source>
</evidence>
<dbReference type="InterPro" id="IPR042097">
    <property type="entry name" value="Aminopeptidase_N-like_N_sf"/>
</dbReference>